<accession>A0A7J9UYV8</accession>
<dbReference type="GO" id="GO:0016020">
    <property type="term" value="C:membrane"/>
    <property type="evidence" value="ECO:0007669"/>
    <property type="project" value="UniProtKB-SubCell"/>
</dbReference>
<proteinExistence type="predicted"/>
<dbReference type="EMBL" id="WHPD01003061">
    <property type="protein sequence ID" value="MPV89821.1"/>
    <property type="molecule type" value="Genomic_DNA"/>
</dbReference>
<comment type="subcellular location">
    <subcellularLocation>
        <location evidence="1">Membrane</location>
        <topology evidence="1">Multi-pass membrane protein</topology>
    </subcellularLocation>
</comment>
<evidence type="ECO:0000313" key="10">
    <source>
        <dbReference type="EMBL" id="MPV89821.1"/>
    </source>
</evidence>
<evidence type="ECO:0000256" key="5">
    <source>
        <dbReference type="SAM" id="Phobius"/>
    </source>
</evidence>
<evidence type="ECO:0000259" key="8">
    <source>
        <dbReference type="Pfam" id="PF24961"/>
    </source>
</evidence>
<dbReference type="SUPFAM" id="SSF52096">
    <property type="entry name" value="ClpP/crotonase"/>
    <property type="match status" value="1"/>
</dbReference>
<keyword evidence="6" id="KW-0732">Signal</keyword>
<keyword evidence="3 5" id="KW-1133">Transmembrane helix</keyword>
<dbReference type="InterPro" id="IPR052165">
    <property type="entry name" value="Membrane_assoc_protease"/>
</dbReference>
<gene>
    <name evidence="10" type="ORF">GB882_14185</name>
</gene>
<dbReference type="InterPro" id="IPR002810">
    <property type="entry name" value="NfeD-like_C"/>
</dbReference>
<keyword evidence="11" id="KW-1185">Reference proteome</keyword>
<dbReference type="PANTHER" id="PTHR33507">
    <property type="entry name" value="INNER MEMBRANE PROTEIN YBBJ"/>
    <property type="match status" value="1"/>
</dbReference>
<dbReference type="Pfam" id="PF25145">
    <property type="entry name" value="NfeD1b_N"/>
    <property type="match status" value="1"/>
</dbReference>
<keyword evidence="4 5" id="KW-0472">Membrane</keyword>
<dbReference type="InterPro" id="IPR056739">
    <property type="entry name" value="NfeD_membrane"/>
</dbReference>
<evidence type="ECO:0000256" key="1">
    <source>
        <dbReference type="ARBA" id="ARBA00004141"/>
    </source>
</evidence>
<dbReference type="AlphaFoldDB" id="A0A7J9UYV8"/>
<dbReference type="Gene3D" id="3.90.226.10">
    <property type="entry name" value="2-enoyl-CoA Hydratase, Chain A, domain 1"/>
    <property type="match status" value="1"/>
</dbReference>
<feature type="chain" id="PRO_5029551522" evidence="6">
    <location>
        <begin position="23"/>
        <end position="462"/>
    </location>
</feature>
<dbReference type="InterPro" id="IPR056738">
    <property type="entry name" value="NfeD1b_N"/>
</dbReference>
<evidence type="ECO:0000256" key="4">
    <source>
        <dbReference type="ARBA" id="ARBA00023136"/>
    </source>
</evidence>
<evidence type="ECO:0000259" key="9">
    <source>
        <dbReference type="Pfam" id="PF25145"/>
    </source>
</evidence>
<feature type="domain" description="NfeD-like C-terminal" evidence="7">
    <location>
        <begin position="385"/>
        <end position="443"/>
    </location>
</feature>
<comment type="caution">
    <text evidence="10">The sequence shown here is derived from an EMBL/GenBank/DDBJ whole genome shotgun (WGS) entry which is preliminary data.</text>
</comment>
<evidence type="ECO:0000256" key="3">
    <source>
        <dbReference type="ARBA" id="ARBA00022989"/>
    </source>
</evidence>
<dbReference type="Gene3D" id="2.40.50.140">
    <property type="entry name" value="Nucleic acid-binding proteins"/>
    <property type="match status" value="1"/>
</dbReference>
<dbReference type="InterPro" id="IPR029045">
    <property type="entry name" value="ClpP/crotonase-like_dom_sf"/>
</dbReference>
<reference evidence="10 11" key="1">
    <citation type="submission" date="2019-10" db="EMBL/GenBank/DDBJ databases">
        <title>Georgenia wutianyii sp. nov. and Georgenia yuyongxinii sp. nov. isolated from plateau pika (Ochotona curzoniae) in the Qinghai-Tibet plateau of China.</title>
        <authorList>
            <person name="Tian Z."/>
        </authorList>
    </citation>
    <scope>NUCLEOTIDE SEQUENCE [LARGE SCALE GENOMIC DNA]</scope>
    <source>
        <strain evidence="10 11">JCM 15130</strain>
    </source>
</reference>
<name>A0A7J9UYV8_9MICO</name>
<evidence type="ECO:0000259" key="7">
    <source>
        <dbReference type="Pfam" id="PF01957"/>
    </source>
</evidence>
<evidence type="ECO:0000256" key="2">
    <source>
        <dbReference type="ARBA" id="ARBA00022692"/>
    </source>
</evidence>
<sequence>MSRLVAALVGLLALLTLAPGAAAVAGAAARPAAGPAAPPGTPTVLVTRVAAEITPVIANHLAEGLDRARQAGDAAYVVELDTPGGLASAMRDIVQDVLASPVPVIVYVSPPGARAASAGAIIALAAHVVVMAPGTNIGAATPITAAGQDLSRKIVNDAAAQAEALARLRGRDVGFAGDAVRAGRSISAEEALRLGVADAVAPTLADALAAADGRVVTVAGGQQVTVHTAGAIVERQELSATERLLQALANPDLAFLLLVGGLIAVLVELATPGVGLAGATGAAAVLLALYSISALPVTAVGLLLLAVAAGLFVAELFAPGTGAFALGGALALVLAAVFLFDRAQGVAVDLSAAVPLAVVLCAAAVVVGRLAVRSRRQRPTTTGADLLSGQTVTVTQVDGADGVTGRAFVEGAWWSVRSTGPPLHPGTTADVVGLDGLVLLIVPAAPAGDSGGPQPASRKDQS</sequence>
<evidence type="ECO:0000256" key="6">
    <source>
        <dbReference type="SAM" id="SignalP"/>
    </source>
</evidence>
<feature type="transmembrane region" description="Helical" evidence="5">
    <location>
        <begin position="352"/>
        <end position="372"/>
    </location>
</feature>
<dbReference type="InterPro" id="IPR012340">
    <property type="entry name" value="NA-bd_OB-fold"/>
</dbReference>
<protein>
    <submittedName>
        <fullName evidence="10">Nodulation protein NfeD</fullName>
    </submittedName>
</protein>
<evidence type="ECO:0000313" key="11">
    <source>
        <dbReference type="Proteomes" id="UP000429644"/>
    </source>
</evidence>
<dbReference type="OrthoDB" id="5289056at2"/>
<organism evidence="10 11">
    <name type="scientific">Georgenia ruanii</name>
    <dbReference type="NCBI Taxonomy" id="348442"/>
    <lineage>
        <taxon>Bacteria</taxon>
        <taxon>Bacillati</taxon>
        <taxon>Actinomycetota</taxon>
        <taxon>Actinomycetes</taxon>
        <taxon>Micrococcales</taxon>
        <taxon>Bogoriellaceae</taxon>
        <taxon>Georgenia</taxon>
    </lineage>
</organism>
<dbReference type="CDD" id="cd07020">
    <property type="entry name" value="Clp_protease_NfeD_1"/>
    <property type="match status" value="1"/>
</dbReference>
<feature type="transmembrane region" description="Helical" evidence="5">
    <location>
        <begin position="299"/>
        <end position="318"/>
    </location>
</feature>
<feature type="domain" description="NfeD integral membrane" evidence="8">
    <location>
        <begin position="253"/>
        <end position="367"/>
    </location>
</feature>
<dbReference type="Pfam" id="PF24961">
    <property type="entry name" value="NfeD_membrane"/>
    <property type="match status" value="1"/>
</dbReference>
<feature type="signal peptide" evidence="6">
    <location>
        <begin position="1"/>
        <end position="22"/>
    </location>
</feature>
<dbReference type="Proteomes" id="UP000429644">
    <property type="component" value="Unassembled WGS sequence"/>
</dbReference>
<feature type="transmembrane region" description="Helical" evidence="5">
    <location>
        <begin position="248"/>
        <end position="267"/>
    </location>
</feature>
<dbReference type="PANTHER" id="PTHR33507:SF4">
    <property type="entry name" value="NODULATION COMPETITIVENESS PROTEIN NFED"/>
    <property type="match status" value="1"/>
</dbReference>
<feature type="domain" description="NfeD1b N-terminal" evidence="9">
    <location>
        <begin position="44"/>
        <end position="178"/>
    </location>
</feature>
<dbReference type="Pfam" id="PF01957">
    <property type="entry name" value="NfeD"/>
    <property type="match status" value="1"/>
</dbReference>
<keyword evidence="2 5" id="KW-0812">Transmembrane</keyword>
<feature type="transmembrane region" description="Helical" evidence="5">
    <location>
        <begin position="323"/>
        <end position="340"/>
    </location>
</feature>